<name>A0A8S1NDU8_9CILI</name>
<sequence length="62" mass="7640">MINFVRTIHHYSSSHQVNCQRQEQVYEVKAGDTYIKRWKFISCSKRLKEIQLSILNWYEQNY</sequence>
<dbReference type="Proteomes" id="UP000692954">
    <property type="component" value="Unassembled WGS sequence"/>
</dbReference>
<evidence type="ECO:0000313" key="2">
    <source>
        <dbReference type="Proteomes" id="UP000692954"/>
    </source>
</evidence>
<reference evidence="1" key="1">
    <citation type="submission" date="2021-01" db="EMBL/GenBank/DDBJ databases">
        <authorList>
            <consortium name="Genoscope - CEA"/>
            <person name="William W."/>
        </authorList>
    </citation>
    <scope>NUCLEOTIDE SEQUENCE</scope>
</reference>
<gene>
    <name evidence="1" type="ORF">PSON_ATCC_30995.1.T0540115</name>
</gene>
<evidence type="ECO:0000313" key="1">
    <source>
        <dbReference type="EMBL" id="CAD8089439.1"/>
    </source>
</evidence>
<dbReference type="AlphaFoldDB" id="A0A8S1NDU8"/>
<organism evidence="1 2">
    <name type="scientific">Paramecium sonneborni</name>
    <dbReference type="NCBI Taxonomy" id="65129"/>
    <lineage>
        <taxon>Eukaryota</taxon>
        <taxon>Sar</taxon>
        <taxon>Alveolata</taxon>
        <taxon>Ciliophora</taxon>
        <taxon>Intramacronucleata</taxon>
        <taxon>Oligohymenophorea</taxon>
        <taxon>Peniculida</taxon>
        <taxon>Parameciidae</taxon>
        <taxon>Paramecium</taxon>
    </lineage>
</organism>
<accession>A0A8S1NDU8</accession>
<keyword evidence="2" id="KW-1185">Reference proteome</keyword>
<proteinExistence type="predicted"/>
<dbReference type="EMBL" id="CAJJDN010000054">
    <property type="protein sequence ID" value="CAD8089439.1"/>
    <property type="molecule type" value="Genomic_DNA"/>
</dbReference>
<comment type="caution">
    <text evidence="1">The sequence shown here is derived from an EMBL/GenBank/DDBJ whole genome shotgun (WGS) entry which is preliminary data.</text>
</comment>
<protein>
    <submittedName>
        <fullName evidence="1">Uncharacterized protein</fullName>
    </submittedName>
</protein>